<protein>
    <submittedName>
        <fullName evidence="1">NHD1</fullName>
    </submittedName>
</protein>
<dbReference type="PANTHER" id="PTHR43269:SF2">
    <property type="entry name" value="SODIUM_PROTON ANTIPORTER 1-RELATED"/>
    <property type="match status" value="1"/>
</dbReference>
<dbReference type="GO" id="GO:0006814">
    <property type="term" value="P:sodium ion transport"/>
    <property type="evidence" value="ECO:0007669"/>
    <property type="project" value="InterPro"/>
</dbReference>
<name>A0A0A8YSF4_ARUDO</name>
<evidence type="ECO:0000313" key="1">
    <source>
        <dbReference type="EMBL" id="JAD25382.1"/>
    </source>
</evidence>
<sequence>MALSCCLLPGARAVASPSILSSSSAALRRHHYLPPALAAGSLPPAQQWRRRLRFCCASSSSSSPPPPVPPEEPNDYELLETTGNCDPLCSVDEVSSQYFEANYKPKNDLLKALTIIATALVGAAAINHSWVAANQDIAMVLVFAIGYAGIIFEESLAFNKSGVGLLMAVCLWVIRSIGAPSTDVAVQELSQTTSEVSEIVFFLAWCNDHCGDC</sequence>
<reference evidence="1" key="2">
    <citation type="journal article" date="2015" name="Data Brief">
        <title>Shoot transcriptome of the giant reed, Arundo donax.</title>
        <authorList>
            <person name="Barrero R.A."/>
            <person name="Guerrero F.D."/>
            <person name="Moolhuijzen P."/>
            <person name="Goolsby J.A."/>
            <person name="Tidwell J."/>
            <person name="Bellgard S.E."/>
            <person name="Bellgard M.I."/>
        </authorList>
    </citation>
    <scope>NUCLEOTIDE SEQUENCE</scope>
    <source>
        <tissue evidence="1">Shoot tissue taken approximately 20 cm above the soil surface</tissue>
    </source>
</reference>
<organism evidence="1">
    <name type="scientific">Arundo donax</name>
    <name type="common">Giant reed</name>
    <name type="synonym">Donax arundinaceus</name>
    <dbReference type="NCBI Taxonomy" id="35708"/>
    <lineage>
        <taxon>Eukaryota</taxon>
        <taxon>Viridiplantae</taxon>
        <taxon>Streptophyta</taxon>
        <taxon>Embryophyta</taxon>
        <taxon>Tracheophyta</taxon>
        <taxon>Spermatophyta</taxon>
        <taxon>Magnoliopsida</taxon>
        <taxon>Liliopsida</taxon>
        <taxon>Poales</taxon>
        <taxon>Poaceae</taxon>
        <taxon>PACMAD clade</taxon>
        <taxon>Arundinoideae</taxon>
        <taxon>Arundineae</taxon>
        <taxon>Arundo</taxon>
    </lineage>
</organism>
<dbReference type="EMBL" id="GBRH01272513">
    <property type="protein sequence ID" value="JAD25382.1"/>
    <property type="molecule type" value="Transcribed_RNA"/>
</dbReference>
<proteinExistence type="predicted"/>
<dbReference type="PANTHER" id="PTHR43269">
    <property type="entry name" value="SODIUM/PROTON ANTIPORTER 1-RELATED"/>
    <property type="match status" value="1"/>
</dbReference>
<reference evidence="1" key="1">
    <citation type="submission" date="2014-09" db="EMBL/GenBank/DDBJ databases">
        <authorList>
            <person name="Magalhaes I.L.F."/>
            <person name="Oliveira U."/>
            <person name="Santos F.R."/>
            <person name="Vidigal T.H.D.A."/>
            <person name="Brescovit A.D."/>
            <person name="Santos A.J."/>
        </authorList>
    </citation>
    <scope>NUCLEOTIDE SEQUENCE</scope>
    <source>
        <tissue evidence="1">Shoot tissue taken approximately 20 cm above the soil surface</tissue>
    </source>
</reference>
<dbReference type="AlphaFoldDB" id="A0A0A8YSF4"/>
<dbReference type="GO" id="GO:0015297">
    <property type="term" value="F:antiporter activity"/>
    <property type="evidence" value="ECO:0007669"/>
    <property type="project" value="InterPro"/>
</dbReference>
<dbReference type="InterPro" id="IPR045016">
    <property type="entry name" value="NhaD-like"/>
</dbReference>
<accession>A0A0A8YSF4</accession>